<evidence type="ECO:0000256" key="1">
    <source>
        <dbReference type="ARBA" id="ARBA00004496"/>
    </source>
</evidence>
<dbReference type="InterPro" id="IPR035684">
    <property type="entry name" value="ArgRS_core"/>
</dbReference>
<dbReference type="InterPro" id="IPR005148">
    <property type="entry name" value="Arg-tRNA-synth_N"/>
</dbReference>
<keyword evidence="16" id="KW-1185">Reference proteome</keyword>
<dbReference type="GO" id="GO:0004814">
    <property type="term" value="F:arginine-tRNA ligase activity"/>
    <property type="evidence" value="ECO:0007669"/>
    <property type="project" value="UniProtKB-UniRule"/>
</dbReference>
<comment type="subunit">
    <text evidence="3 11">Monomer.</text>
</comment>
<dbReference type="SMART" id="SM00836">
    <property type="entry name" value="DALR_1"/>
    <property type="match status" value="1"/>
</dbReference>
<comment type="catalytic activity">
    <reaction evidence="10 11">
        <text>tRNA(Arg) + L-arginine + ATP = L-arginyl-tRNA(Arg) + AMP + diphosphate</text>
        <dbReference type="Rhea" id="RHEA:20301"/>
        <dbReference type="Rhea" id="RHEA-COMP:9658"/>
        <dbReference type="Rhea" id="RHEA-COMP:9673"/>
        <dbReference type="ChEBI" id="CHEBI:30616"/>
        <dbReference type="ChEBI" id="CHEBI:32682"/>
        <dbReference type="ChEBI" id="CHEBI:33019"/>
        <dbReference type="ChEBI" id="CHEBI:78442"/>
        <dbReference type="ChEBI" id="CHEBI:78513"/>
        <dbReference type="ChEBI" id="CHEBI:456215"/>
        <dbReference type="EC" id="6.1.1.19"/>
    </reaction>
</comment>
<dbReference type="Gene3D" id="1.10.730.10">
    <property type="entry name" value="Isoleucyl-tRNA Synthetase, Domain 1"/>
    <property type="match status" value="1"/>
</dbReference>
<dbReference type="Gene3D" id="3.40.50.620">
    <property type="entry name" value="HUPs"/>
    <property type="match status" value="1"/>
</dbReference>
<dbReference type="FunFam" id="3.40.50.620:FF:000062">
    <property type="entry name" value="Arginine--tRNA ligase"/>
    <property type="match status" value="1"/>
</dbReference>
<evidence type="ECO:0000256" key="11">
    <source>
        <dbReference type="HAMAP-Rule" id="MF_00123"/>
    </source>
</evidence>
<dbReference type="Pfam" id="PF00750">
    <property type="entry name" value="tRNA-synt_1d"/>
    <property type="match status" value="1"/>
</dbReference>
<dbReference type="NCBIfam" id="TIGR00456">
    <property type="entry name" value="argS"/>
    <property type="match status" value="1"/>
</dbReference>
<dbReference type="InterPro" id="IPR009080">
    <property type="entry name" value="tRNAsynth_Ia_anticodon-bd"/>
</dbReference>
<dbReference type="Pfam" id="PF05746">
    <property type="entry name" value="DALR_1"/>
    <property type="match status" value="1"/>
</dbReference>
<dbReference type="EMBL" id="ANHZ02000018">
    <property type="protein sequence ID" value="EME36034.1"/>
    <property type="molecule type" value="Genomic_DNA"/>
</dbReference>
<comment type="similarity">
    <text evidence="2 11 12">Belongs to the class-I aminoacyl-tRNA synthetase family.</text>
</comment>
<reference evidence="15 16" key="1">
    <citation type="journal article" date="2014" name="Genome Announc.">
        <title>Draft Genome Sequence of Kocuria palustris PEL.</title>
        <authorList>
            <person name="Sharma G."/>
            <person name="Khatri I."/>
            <person name="Subramanian S."/>
        </authorList>
    </citation>
    <scope>NUCLEOTIDE SEQUENCE [LARGE SCALE GENOMIC DNA]</scope>
    <source>
        <strain evidence="15 16">PEL</strain>
    </source>
</reference>
<evidence type="ECO:0000256" key="10">
    <source>
        <dbReference type="ARBA" id="ARBA00049339"/>
    </source>
</evidence>
<gene>
    <name evidence="11" type="primary">argS</name>
    <name evidence="15" type="ORF">C884_00802</name>
</gene>
<evidence type="ECO:0000256" key="9">
    <source>
        <dbReference type="ARBA" id="ARBA00023146"/>
    </source>
</evidence>
<dbReference type="RefSeq" id="WP_006215228.1">
    <property type="nucleotide sequence ID" value="NZ_ANHZ02000018.1"/>
</dbReference>
<keyword evidence="4 11" id="KW-0963">Cytoplasm</keyword>
<evidence type="ECO:0000256" key="7">
    <source>
        <dbReference type="ARBA" id="ARBA00022840"/>
    </source>
</evidence>
<dbReference type="InterPro" id="IPR014729">
    <property type="entry name" value="Rossmann-like_a/b/a_fold"/>
</dbReference>
<comment type="caution">
    <text evidence="15">The sequence shown here is derived from an EMBL/GenBank/DDBJ whole genome shotgun (WGS) entry which is preliminary data.</text>
</comment>
<evidence type="ECO:0000256" key="5">
    <source>
        <dbReference type="ARBA" id="ARBA00022598"/>
    </source>
</evidence>
<dbReference type="CDD" id="cd00671">
    <property type="entry name" value="ArgRS_core"/>
    <property type="match status" value="1"/>
</dbReference>
<evidence type="ECO:0000256" key="3">
    <source>
        <dbReference type="ARBA" id="ARBA00011245"/>
    </source>
</evidence>
<evidence type="ECO:0000256" key="2">
    <source>
        <dbReference type="ARBA" id="ARBA00005594"/>
    </source>
</evidence>
<feature type="domain" description="Arginyl tRNA synthetase N-terminal" evidence="14">
    <location>
        <begin position="4"/>
        <end position="95"/>
    </location>
</feature>
<dbReference type="STRING" id="71999.KPaMU14_04120"/>
<dbReference type="AlphaFoldDB" id="M2YBM9"/>
<keyword evidence="8 11" id="KW-0648">Protein biosynthesis</keyword>
<evidence type="ECO:0000256" key="12">
    <source>
        <dbReference type="RuleBase" id="RU363038"/>
    </source>
</evidence>
<dbReference type="SUPFAM" id="SSF47323">
    <property type="entry name" value="Anticodon-binding domain of a subclass of class I aminoacyl-tRNA synthetases"/>
    <property type="match status" value="1"/>
</dbReference>
<feature type="short sequence motif" description="'HIGH' region" evidence="11">
    <location>
        <begin position="132"/>
        <end position="142"/>
    </location>
</feature>
<organism evidence="15 16">
    <name type="scientific">Kocuria palustris PEL</name>
    <dbReference type="NCBI Taxonomy" id="1236550"/>
    <lineage>
        <taxon>Bacteria</taxon>
        <taxon>Bacillati</taxon>
        <taxon>Actinomycetota</taxon>
        <taxon>Actinomycetes</taxon>
        <taxon>Micrococcales</taxon>
        <taxon>Micrococcaceae</taxon>
        <taxon>Kocuria</taxon>
    </lineage>
</organism>
<sequence>MTPEELSAALSASLEQAVASGELALAEDAQLPELKVERPKSREHGDWATNVAMQLTKKVGMPPREVAAVLKARFEQIEGVASVDIAGPGFLNIVLDAAAAGELARSIVEAGREFGRGTAMQGRSINLEFVSANPTGPIHLGGTRWAAVGDSLARVFQAQGADVTREYYFNDHGAQIDRFARSLLARAQGQPAPEDGYGGEYISDIAQRVLEAEPGALESEDPQEAFRAAGVEFMFGDIKQSLHEFGVDFDVWFHEDSLFRDGSVEALLEQLKEQGALYFADGAWWLRSTDHGDDKDRVVVKSDGKAAYIAGDIAYYKDKRDRGADLCLYLLGADHHGYVARLKAVAASLGDSPDRVEVMIGQMVNLVRNGAAVRMSKRAGTVVTMEDLVEAVGVDAARYSLTRYSIDSNIDIDLDLLTKRSNENPVFYVQYAHARTCAVGRNAAEIGVRRTAEDGSAAFDASLLSHETETELLAGLGQYPRIVAEAAQLREPHRVARHLEALAGSYHRWYGACRVTPQGDEQITDTHRTRLWLNDATRQVLANGLELLGVSAPERM</sequence>
<evidence type="ECO:0000313" key="16">
    <source>
        <dbReference type="Proteomes" id="UP000009877"/>
    </source>
</evidence>
<evidence type="ECO:0000259" key="13">
    <source>
        <dbReference type="SMART" id="SM00836"/>
    </source>
</evidence>
<dbReference type="GO" id="GO:0006420">
    <property type="term" value="P:arginyl-tRNA aminoacylation"/>
    <property type="evidence" value="ECO:0007669"/>
    <property type="project" value="UniProtKB-UniRule"/>
</dbReference>
<dbReference type="GO" id="GO:0005524">
    <property type="term" value="F:ATP binding"/>
    <property type="evidence" value="ECO:0007669"/>
    <property type="project" value="UniProtKB-UniRule"/>
</dbReference>
<dbReference type="InterPro" id="IPR001278">
    <property type="entry name" value="Arg-tRNA-ligase"/>
</dbReference>
<dbReference type="PANTHER" id="PTHR11956">
    <property type="entry name" value="ARGINYL-TRNA SYNTHETASE"/>
    <property type="match status" value="1"/>
</dbReference>
<dbReference type="Pfam" id="PF03485">
    <property type="entry name" value="Arg_tRNA_synt_N"/>
    <property type="match status" value="1"/>
</dbReference>
<dbReference type="InterPro" id="IPR036695">
    <property type="entry name" value="Arg-tRNA-synth_N_sf"/>
</dbReference>
<dbReference type="SUPFAM" id="SSF55190">
    <property type="entry name" value="Arginyl-tRNA synthetase (ArgRS), N-terminal 'additional' domain"/>
    <property type="match status" value="1"/>
</dbReference>
<feature type="domain" description="DALR anticodon binding" evidence="13">
    <location>
        <begin position="429"/>
        <end position="556"/>
    </location>
</feature>
<dbReference type="SMART" id="SM01016">
    <property type="entry name" value="Arg_tRNA_synt_N"/>
    <property type="match status" value="1"/>
</dbReference>
<dbReference type="PANTHER" id="PTHR11956:SF5">
    <property type="entry name" value="ARGININE--TRNA LIGASE, CYTOPLASMIC"/>
    <property type="match status" value="1"/>
</dbReference>
<dbReference type="HAMAP" id="MF_00123">
    <property type="entry name" value="Arg_tRNA_synth"/>
    <property type="match status" value="1"/>
</dbReference>
<evidence type="ECO:0000256" key="4">
    <source>
        <dbReference type="ARBA" id="ARBA00022490"/>
    </source>
</evidence>
<dbReference type="InterPro" id="IPR008909">
    <property type="entry name" value="DALR_anticod-bd"/>
</dbReference>
<dbReference type="SUPFAM" id="SSF52374">
    <property type="entry name" value="Nucleotidylyl transferase"/>
    <property type="match status" value="1"/>
</dbReference>
<evidence type="ECO:0000256" key="8">
    <source>
        <dbReference type="ARBA" id="ARBA00022917"/>
    </source>
</evidence>
<dbReference type="GO" id="GO:0005737">
    <property type="term" value="C:cytoplasm"/>
    <property type="evidence" value="ECO:0007669"/>
    <property type="project" value="UniProtKB-SubCell"/>
</dbReference>
<dbReference type="PROSITE" id="PS00178">
    <property type="entry name" value="AA_TRNA_LIGASE_I"/>
    <property type="match status" value="1"/>
</dbReference>
<keyword evidence="7 11" id="KW-0067">ATP-binding</keyword>
<keyword evidence="5 11" id="KW-0436">Ligase</keyword>
<evidence type="ECO:0000256" key="6">
    <source>
        <dbReference type="ARBA" id="ARBA00022741"/>
    </source>
</evidence>
<evidence type="ECO:0000313" key="15">
    <source>
        <dbReference type="EMBL" id="EME36034.1"/>
    </source>
</evidence>
<dbReference type="FunFam" id="1.10.730.10:FF:000008">
    <property type="entry name" value="Arginine--tRNA ligase"/>
    <property type="match status" value="1"/>
</dbReference>
<keyword evidence="6 11" id="KW-0547">Nucleotide-binding</keyword>
<protein>
    <recommendedName>
        <fullName evidence="11">Arginine--tRNA ligase</fullName>
        <ecNumber evidence="11">6.1.1.19</ecNumber>
    </recommendedName>
    <alternativeName>
        <fullName evidence="11">Arginyl-tRNA synthetase</fullName>
        <shortName evidence="11">ArgRS</shortName>
    </alternativeName>
</protein>
<accession>M2YBM9</accession>
<name>M2YBM9_9MICC</name>
<proteinExistence type="inferred from homology"/>
<keyword evidence="9 11" id="KW-0030">Aminoacyl-tRNA synthetase</keyword>
<comment type="subcellular location">
    <subcellularLocation>
        <location evidence="1 11">Cytoplasm</location>
    </subcellularLocation>
</comment>
<dbReference type="Proteomes" id="UP000009877">
    <property type="component" value="Unassembled WGS sequence"/>
</dbReference>
<dbReference type="InterPro" id="IPR001412">
    <property type="entry name" value="aa-tRNA-synth_I_CS"/>
</dbReference>
<dbReference type="Gene3D" id="3.30.1360.70">
    <property type="entry name" value="Arginyl tRNA synthetase N-terminal domain"/>
    <property type="match status" value="1"/>
</dbReference>
<dbReference type="PRINTS" id="PR01038">
    <property type="entry name" value="TRNASYNTHARG"/>
</dbReference>
<evidence type="ECO:0000259" key="14">
    <source>
        <dbReference type="SMART" id="SM01016"/>
    </source>
</evidence>
<dbReference type="EC" id="6.1.1.19" evidence="11"/>